<evidence type="ECO:0000313" key="3">
    <source>
        <dbReference type="Proteomes" id="UP000265520"/>
    </source>
</evidence>
<evidence type="ECO:0000256" key="1">
    <source>
        <dbReference type="SAM" id="MobiDB-lite"/>
    </source>
</evidence>
<evidence type="ECO:0000313" key="2">
    <source>
        <dbReference type="EMBL" id="MCI91807.1"/>
    </source>
</evidence>
<keyword evidence="3" id="KW-1185">Reference proteome</keyword>
<dbReference type="EMBL" id="LXQA011282762">
    <property type="protein sequence ID" value="MCI91807.1"/>
    <property type="molecule type" value="Genomic_DNA"/>
</dbReference>
<accession>A0A392VV52</accession>
<comment type="caution">
    <text evidence="2">The sequence shown here is derived from an EMBL/GenBank/DDBJ whole genome shotgun (WGS) entry which is preliminary data.</text>
</comment>
<organism evidence="2 3">
    <name type="scientific">Trifolium medium</name>
    <dbReference type="NCBI Taxonomy" id="97028"/>
    <lineage>
        <taxon>Eukaryota</taxon>
        <taxon>Viridiplantae</taxon>
        <taxon>Streptophyta</taxon>
        <taxon>Embryophyta</taxon>
        <taxon>Tracheophyta</taxon>
        <taxon>Spermatophyta</taxon>
        <taxon>Magnoliopsida</taxon>
        <taxon>eudicotyledons</taxon>
        <taxon>Gunneridae</taxon>
        <taxon>Pentapetalae</taxon>
        <taxon>rosids</taxon>
        <taxon>fabids</taxon>
        <taxon>Fabales</taxon>
        <taxon>Fabaceae</taxon>
        <taxon>Papilionoideae</taxon>
        <taxon>50 kb inversion clade</taxon>
        <taxon>NPAAA clade</taxon>
        <taxon>Hologalegina</taxon>
        <taxon>IRL clade</taxon>
        <taxon>Trifolieae</taxon>
        <taxon>Trifolium</taxon>
    </lineage>
</organism>
<name>A0A392VV52_9FABA</name>
<feature type="region of interest" description="Disordered" evidence="1">
    <location>
        <begin position="12"/>
        <end position="41"/>
    </location>
</feature>
<proteinExistence type="predicted"/>
<protein>
    <submittedName>
        <fullName evidence="2">Uncharacterized protein</fullName>
    </submittedName>
</protein>
<sequence>MVYSLVVQEESHHTSLSVSDDSSSLLNAVQRSQGRGKGPLS</sequence>
<feature type="compositionally biased region" description="Low complexity" evidence="1">
    <location>
        <begin position="15"/>
        <end position="26"/>
    </location>
</feature>
<feature type="non-terminal residue" evidence="2">
    <location>
        <position position="41"/>
    </location>
</feature>
<reference evidence="2 3" key="1">
    <citation type="journal article" date="2018" name="Front. Plant Sci.">
        <title>Red Clover (Trifolium pratense) and Zigzag Clover (T. medium) - A Picture of Genomic Similarities and Differences.</title>
        <authorList>
            <person name="Dluhosova J."/>
            <person name="Istvanek J."/>
            <person name="Nedelnik J."/>
            <person name="Repkova J."/>
        </authorList>
    </citation>
    <scope>NUCLEOTIDE SEQUENCE [LARGE SCALE GENOMIC DNA]</scope>
    <source>
        <strain evidence="3">cv. 10/8</strain>
        <tissue evidence="2">Leaf</tissue>
    </source>
</reference>
<dbReference type="Proteomes" id="UP000265520">
    <property type="component" value="Unassembled WGS sequence"/>
</dbReference>
<dbReference type="AlphaFoldDB" id="A0A392VV52"/>